<protein>
    <recommendedName>
        <fullName evidence="3">CRISPR system Cms protein Csm5</fullName>
    </recommendedName>
    <alternativeName>
        <fullName evidence="6">CRISPR type III A-associated protein Csm5</fullName>
    </alternativeName>
</protein>
<dbReference type="Proteomes" id="UP000016981">
    <property type="component" value="Unassembled WGS sequence"/>
</dbReference>
<organism evidence="8 9">
    <name type="scientific">Streptococcus anginosus T5</name>
    <dbReference type="NCBI Taxonomy" id="1163302"/>
    <lineage>
        <taxon>Bacteria</taxon>
        <taxon>Bacillati</taxon>
        <taxon>Bacillota</taxon>
        <taxon>Bacilli</taxon>
        <taxon>Lactobacillales</taxon>
        <taxon>Streptococcaceae</taxon>
        <taxon>Streptococcus</taxon>
        <taxon>Streptococcus anginosus group</taxon>
    </lineage>
</organism>
<dbReference type="GO" id="GO:0003723">
    <property type="term" value="F:RNA binding"/>
    <property type="evidence" value="ECO:0007669"/>
    <property type="project" value="UniProtKB-KW"/>
</dbReference>
<dbReference type="AlphaFoldDB" id="A0AAN4PA61"/>
<evidence type="ECO:0000256" key="6">
    <source>
        <dbReference type="ARBA" id="ARBA00031720"/>
    </source>
</evidence>
<evidence type="ECO:0000313" key="8">
    <source>
        <dbReference type="EMBL" id="GAD47128.1"/>
    </source>
</evidence>
<dbReference type="GO" id="GO:0051607">
    <property type="term" value="P:defense response to virus"/>
    <property type="evidence" value="ECO:0007669"/>
    <property type="project" value="UniProtKB-KW"/>
</dbReference>
<dbReference type="RefSeq" id="WP_022527057.1">
    <property type="nucleotide sequence ID" value="NZ_BASY01000020.1"/>
</dbReference>
<dbReference type="InterPro" id="IPR005537">
    <property type="entry name" value="RAMP_III_fam"/>
</dbReference>
<evidence type="ECO:0000259" key="7">
    <source>
        <dbReference type="Pfam" id="PF03787"/>
    </source>
</evidence>
<evidence type="ECO:0000313" key="9">
    <source>
        <dbReference type="Proteomes" id="UP000016981"/>
    </source>
</evidence>
<proteinExistence type="inferred from homology"/>
<feature type="domain" description="CRISPR type III-associated protein" evidence="7">
    <location>
        <begin position="11"/>
        <end position="219"/>
    </location>
</feature>
<keyword evidence="4" id="KW-0694">RNA-binding</keyword>
<dbReference type="InterPro" id="IPR010173">
    <property type="entry name" value="CRISPR-assoc_Csm5"/>
</dbReference>
<dbReference type="EMBL" id="BASY01000020">
    <property type="protein sequence ID" value="GAD47128.1"/>
    <property type="molecule type" value="Genomic_DNA"/>
</dbReference>
<dbReference type="PANTHER" id="PTHR38007">
    <property type="entry name" value="CRISPR SYSTEM CMS PROTEIN CSM5"/>
    <property type="match status" value="1"/>
</dbReference>
<evidence type="ECO:0000256" key="5">
    <source>
        <dbReference type="ARBA" id="ARBA00023118"/>
    </source>
</evidence>
<comment type="function">
    <text evidence="1">This subunit might be involved in maturation of a crRNA intermediate to its mature form.</text>
</comment>
<gene>
    <name evidence="8" type="ORF">ANG6_1623</name>
</gene>
<evidence type="ECO:0000256" key="1">
    <source>
        <dbReference type="ARBA" id="ARBA00003088"/>
    </source>
</evidence>
<evidence type="ECO:0000256" key="2">
    <source>
        <dbReference type="ARBA" id="ARBA00006680"/>
    </source>
</evidence>
<evidence type="ECO:0000256" key="3">
    <source>
        <dbReference type="ARBA" id="ARBA00016113"/>
    </source>
</evidence>
<comment type="similarity">
    <text evidence="2">Belongs to the CRISPR-associated Csm5 family.</text>
</comment>
<name>A0AAN4PA61_STRAP</name>
<sequence length="364" mass="41713">MKSDYKTFKFTLRTMAPVHIGSGEKYTSQEFIYENDSFYFPDMGKFYASMVAKGLDRRFEAFLMEHGARAVNNRLVSFADDNRIKDRNFGGYKIKESGYENDKSSLGTLNEIYKIVRDGFGQPYIPGSSLKGAIRTILLNTHPEWKDADFVTGHRGKEKEDKTVISWGAKSGKDFDDLFNEIRVSDSQSLKINGIDFKNEDIILVQKLDKSSKESGDKLRALPLYREALPPFTVAEFTITTTTERAASMIRSLDQLSFDFYNSYKDFFLDGFSERYIQDNVQYPIYLGAGSGSWTKTIFRQADGILQKRYERLKTKMIGKGVLKLTRAENKSFSVKGQVRKLVKNNENLYEMGKANFIIQEVKV</sequence>
<keyword evidence="5" id="KW-0051">Antiviral defense</keyword>
<accession>A0AAN4PA61</accession>
<dbReference type="NCBIfam" id="TIGR01899">
    <property type="entry name" value="cas_TM1807_csm5"/>
    <property type="match status" value="1"/>
</dbReference>
<dbReference type="Pfam" id="PF03787">
    <property type="entry name" value="RAMPs"/>
    <property type="match status" value="1"/>
</dbReference>
<dbReference type="PANTHER" id="PTHR38007:SF1">
    <property type="entry name" value="CRISPR SYSTEM CMS PROTEIN CSM5"/>
    <property type="match status" value="1"/>
</dbReference>
<evidence type="ECO:0000256" key="4">
    <source>
        <dbReference type="ARBA" id="ARBA00022884"/>
    </source>
</evidence>
<reference evidence="9" key="1">
    <citation type="submission" date="2013-09" db="EMBL/GenBank/DDBJ databases">
        <title>Genome Sequences of seven clinical isolates and type strains of anginosus group streptococci.</title>
        <authorList>
            <person name="Maruyama F."/>
            <person name="Sakurai A."/>
            <person name="Ogura Y."/>
            <person name="Homma H."/>
            <person name="Takahashi N."/>
            <person name="Ohtsubo Y."/>
            <person name="Hoshino T."/>
            <person name="Okahashi N."/>
            <person name="Nakagawa I."/>
            <person name="Kimura S."/>
            <person name="Fujiwara T."/>
            <person name="Hayashi T."/>
            <person name="Shintani S."/>
        </authorList>
    </citation>
    <scope>NUCLEOTIDE SEQUENCE [LARGE SCALE GENOMIC DNA]</scope>
    <source>
        <strain evidence="9">T5</strain>
    </source>
</reference>
<comment type="caution">
    <text evidence="8">The sequence shown here is derived from an EMBL/GenBank/DDBJ whole genome shotgun (WGS) entry which is preliminary data.</text>
</comment>